<dbReference type="OrthoDB" id="9805904at2"/>
<dbReference type="Gene3D" id="3.40.50.720">
    <property type="entry name" value="NAD(P)-binding Rossmann-like Domain"/>
    <property type="match status" value="1"/>
</dbReference>
<evidence type="ECO:0000256" key="1">
    <source>
        <dbReference type="ARBA" id="ARBA00006484"/>
    </source>
</evidence>
<dbReference type="Proteomes" id="UP000199136">
    <property type="component" value="Unassembled WGS sequence"/>
</dbReference>
<comment type="similarity">
    <text evidence="1">Belongs to the short-chain dehydrogenases/reductases (SDR) family.</text>
</comment>
<dbReference type="GO" id="GO:0016614">
    <property type="term" value="F:oxidoreductase activity, acting on CH-OH group of donors"/>
    <property type="evidence" value="ECO:0007669"/>
    <property type="project" value="UniProtKB-ARBA"/>
</dbReference>
<keyword evidence="2" id="KW-0560">Oxidoreductase</keyword>
<protein>
    <submittedName>
        <fullName evidence="4">NAD(P)-dependent dehydrogenase, short-chain alcohol dehydrogenase family</fullName>
    </submittedName>
</protein>
<dbReference type="RefSeq" id="WP_092479574.1">
    <property type="nucleotide sequence ID" value="NZ_FOXW01000001.1"/>
</dbReference>
<dbReference type="PANTHER" id="PTHR48107:SF16">
    <property type="entry name" value="NADPH-DEPENDENT ALDEHYDE REDUCTASE 1, CHLOROPLASTIC"/>
    <property type="match status" value="1"/>
</dbReference>
<evidence type="ECO:0000313" key="4">
    <source>
        <dbReference type="EMBL" id="SFQ06200.1"/>
    </source>
</evidence>
<keyword evidence="5" id="KW-1185">Reference proteome</keyword>
<dbReference type="PANTHER" id="PTHR48107">
    <property type="entry name" value="NADPH-DEPENDENT ALDEHYDE REDUCTASE-LIKE PROTEIN, CHLOROPLASTIC-RELATED"/>
    <property type="match status" value="1"/>
</dbReference>
<dbReference type="STRING" id="82801.SAMN04488506_0520"/>
<evidence type="ECO:0000313" key="5">
    <source>
        <dbReference type="Proteomes" id="UP000199136"/>
    </source>
</evidence>
<gene>
    <name evidence="4" type="ORF">SAMN04488506_0520</name>
</gene>
<dbReference type="GO" id="GO:0008206">
    <property type="term" value="P:bile acid metabolic process"/>
    <property type="evidence" value="ECO:0007669"/>
    <property type="project" value="UniProtKB-ARBA"/>
</dbReference>
<reference evidence="4 5" key="1">
    <citation type="submission" date="2016-10" db="EMBL/GenBank/DDBJ databases">
        <authorList>
            <person name="de Groot N.N."/>
        </authorList>
    </citation>
    <scope>NUCLEOTIDE SEQUENCE [LARGE SCALE GENOMIC DNA]</scope>
    <source>
        <strain evidence="4 5">DSM 20581</strain>
    </source>
</reference>
<dbReference type="PRINTS" id="PR00081">
    <property type="entry name" value="GDHRDH"/>
</dbReference>
<dbReference type="InterPro" id="IPR036291">
    <property type="entry name" value="NAD(P)-bd_dom_sf"/>
</dbReference>
<dbReference type="SUPFAM" id="SSF51735">
    <property type="entry name" value="NAD(P)-binding Rossmann-fold domains"/>
    <property type="match status" value="1"/>
</dbReference>
<dbReference type="Pfam" id="PF13561">
    <property type="entry name" value="adh_short_C2"/>
    <property type="match status" value="1"/>
</dbReference>
<dbReference type="InterPro" id="IPR002347">
    <property type="entry name" value="SDR_fam"/>
</dbReference>
<dbReference type="AlphaFoldDB" id="A0A1I5VFD8"/>
<evidence type="ECO:0000256" key="2">
    <source>
        <dbReference type="ARBA" id="ARBA00023002"/>
    </source>
</evidence>
<accession>A0A1I5VFD8</accession>
<organism evidence="4 5">
    <name type="scientific">Desemzia incerta</name>
    <dbReference type="NCBI Taxonomy" id="82801"/>
    <lineage>
        <taxon>Bacteria</taxon>
        <taxon>Bacillati</taxon>
        <taxon>Bacillota</taxon>
        <taxon>Bacilli</taxon>
        <taxon>Lactobacillales</taxon>
        <taxon>Carnobacteriaceae</taxon>
        <taxon>Desemzia</taxon>
    </lineage>
</organism>
<proteinExistence type="inferred from homology"/>
<sequence length="289" mass="31355">MTNKEWTSQEPKKGYLMSDATADVPQEIETEDPNYKPAGKLKDKNTIITGGDSGIGRATAIAFAKEGANVAIVYHENDEDAEKTKDRLKDLGVNVLAIKGDVGDEDFVVQVVKEVTDEWGQIDVLVNHAGEQHVQEKIEDITAEQIDRTFRTNVYSMHYFVKAALPYLSEGSSIINTASITAYKGKPILLDYSASNGAVVSFTRALSQHSQILDKKIRVNGVAPGPILTPMIPATFNEEQLETWGESGALGRPGKAYELAGAYVYLASSDSSYVSGQMIHVNGGEIING</sequence>
<dbReference type="EMBL" id="FOXW01000001">
    <property type="protein sequence ID" value="SFQ06200.1"/>
    <property type="molecule type" value="Genomic_DNA"/>
</dbReference>
<name>A0A1I5VFD8_9LACT</name>
<evidence type="ECO:0000256" key="3">
    <source>
        <dbReference type="SAM" id="MobiDB-lite"/>
    </source>
</evidence>
<feature type="region of interest" description="Disordered" evidence="3">
    <location>
        <begin position="1"/>
        <end position="38"/>
    </location>
</feature>
<dbReference type="FunFam" id="3.40.50.720:FF:000084">
    <property type="entry name" value="Short-chain dehydrogenase reductase"/>
    <property type="match status" value="1"/>
</dbReference>
<dbReference type="PRINTS" id="PR00080">
    <property type="entry name" value="SDRFAMILY"/>
</dbReference>